<feature type="signal peptide" evidence="1">
    <location>
        <begin position="1"/>
        <end position="18"/>
    </location>
</feature>
<comment type="caution">
    <text evidence="2">The sequence shown here is derived from an EMBL/GenBank/DDBJ whole genome shotgun (WGS) entry which is preliminary data.</text>
</comment>
<dbReference type="EMBL" id="JAUCMV010000004">
    <property type="protein sequence ID" value="KAK0401728.1"/>
    <property type="molecule type" value="Genomic_DNA"/>
</dbReference>
<feature type="chain" id="PRO_5041213793" evidence="1">
    <location>
        <begin position="19"/>
        <end position="82"/>
    </location>
</feature>
<proteinExistence type="predicted"/>
<protein>
    <submittedName>
        <fullName evidence="2">Uncharacterized protein</fullName>
    </submittedName>
</protein>
<dbReference type="Proteomes" id="UP001175271">
    <property type="component" value="Unassembled WGS sequence"/>
</dbReference>
<accession>A0AA39HBD7</accession>
<keyword evidence="3" id="KW-1185">Reference proteome</keyword>
<reference evidence="2" key="1">
    <citation type="submission" date="2023-06" db="EMBL/GenBank/DDBJ databases">
        <title>Genomic analysis of the entomopathogenic nematode Steinernema hermaphroditum.</title>
        <authorList>
            <person name="Schwarz E.M."/>
            <person name="Heppert J.K."/>
            <person name="Baniya A."/>
            <person name="Schwartz H.T."/>
            <person name="Tan C.-H."/>
            <person name="Antoshechkin I."/>
            <person name="Sternberg P.W."/>
            <person name="Goodrich-Blair H."/>
            <person name="Dillman A.R."/>
        </authorList>
    </citation>
    <scope>NUCLEOTIDE SEQUENCE</scope>
    <source>
        <strain evidence="2">PS9179</strain>
        <tissue evidence="2">Whole animal</tissue>
    </source>
</reference>
<evidence type="ECO:0000313" key="3">
    <source>
        <dbReference type="Proteomes" id="UP001175271"/>
    </source>
</evidence>
<organism evidence="2 3">
    <name type="scientific">Steinernema hermaphroditum</name>
    <dbReference type="NCBI Taxonomy" id="289476"/>
    <lineage>
        <taxon>Eukaryota</taxon>
        <taxon>Metazoa</taxon>
        <taxon>Ecdysozoa</taxon>
        <taxon>Nematoda</taxon>
        <taxon>Chromadorea</taxon>
        <taxon>Rhabditida</taxon>
        <taxon>Tylenchina</taxon>
        <taxon>Panagrolaimomorpha</taxon>
        <taxon>Strongyloidoidea</taxon>
        <taxon>Steinernematidae</taxon>
        <taxon>Steinernema</taxon>
    </lineage>
</organism>
<name>A0AA39HBD7_9BILA</name>
<evidence type="ECO:0000256" key="1">
    <source>
        <dbReference type="SAM" id="SignalP"/>
    </source>
</evidence>
<gene>
    <name evidence="2" type="ORF">QR680_015942</name>
</gene>
<evidence type="ECO:0000313" key="2">
    <source>
        <dbReference type="EMBL" id="KAK0401728.1"/>
    </source>
</evidence>
<keyword evidence="1" id="KW-0732">Signal</keyword>
<dbReference type="AlphaFoldDB" id="A0AA39HBD7"/>
<sequence>MVWRTSLLCSLLFLTALAIPLNFLGWQPKDPVKVAVMDADNVESLLPIIASRRPRAKVRCLKMNFNHFTWKLPDVWYSEITC</sequence>